<keyword evidence="2" id="KW-1185">Reference proteome</keyword>
<dbReference type="Proteomes" id="UP001595776">
    <property type="component" value="Unassembled WGS sequence"/>
</dbReference>
<protein>
    <submittedName>
        <fullName evidence="1">SBBP repeat-containing protein</fullName>
    </submittedName>
</protein>
<dbReference type="PANTHER" id="PTHR35580:SF1">
    <property type="entry name" value="PHYTASE-LIKE DOMAIN-CONTAINING PROTEIN"/>
    <property type="match status" value="1"/>
</dbReference>
<gene>
    <name evidence="1" type="ORF">ACFO5Q_00965</name>
</gene>
<dbReference type="RefSeq" id="WP_068150895.1">
    <property type="nucleotide sequence ID" value="NZ_JBHSCR010000001.1"/>
</dbReference>
<comment type="caution">
    <text evidence="1">The sequence shown here is derived from an EMBL/GenBank/DDBJ whole genome shotgun (WGS) entry which is preliminary data.</text>
</comment>
<dbReference type="EMBL" id="JBHSCR010000001">
    <property type="protein sequence ID" value="MFC4346413.1"/>
    <property type="molecule type" value="Genomic_DNA"/>
</dbReference>
<dbReference type="InterPro" id="IPR010620">
    <property type="entry name" value="SBBP_repeat"/>
</dbReference>
<accession>A0ABV8U6H9</accession>
<name>A0ABV8U6H9_9PROT</name>
<evidence type="ECO:0000313" key="1">
    <source>
        <dbReference type="EMBL" id="MFC4346413.1"/>
    </source>
</evidence>
<dbReference type="PANTHER" id="PTHR35580">
    <property type="entry name" value="CELL SURFACE GLYCOPROTEIN (S-LAYER PROTEIN)-LIKE PROTEIN"/>
    <property type="match status" value="1"/>
</dbReference>
<proteinExistence type="predicted"/>
<reference evidence="2" key="1">
    <citation type="journal article" date="2019" name="Int. J. Syst. Evol. Microbiol.">
        <title>The Global Catalogue of Microorganisms (GCM) 10K type strain sequencing project: providing services to taxonomists for standard genome sequencing and annotation.</title>
        <authorList>
            <consortium name="The Broad Institute Genomics Platform"/>
            <consortium name="The Broad Institute Genome Sequencing Center for Infectious Disease"/>
            <person name="Wu L."/>
            <person name="Ma J."/>
        </authorList>
    </citation>
    <scope>NUCLEOTIDE SEQUENCE [LARGE SCALE GENOMIC DNA]</scope>
    <source>
        <strain evidence="2">CGMCC 1.15304</strain>
    </source>
</reference>
<organism evidence="1 2">
    <name type="scientific">Kordiimonas lipolytica</name>
    <dbReference type="NCBI Taxonomy" id="1662421"/>
    <lineage>
        <taxon>Bacteria</taxon>
        <taxon>Pseudomonadati</taxon>
        <taxon>Pseudomonadota</taxon>
        <taxon>Alphaproteobacteria</taxon>
        <taxon>Kordiimonadales</taxon>
        <taxon>Kordiimonadaceae</taxon>
        <taxon>Kordiimonas</taxon>
    </lineage>
</organism>
<dbReference type="SUPFAM" id="SSF101898">
    <property type="entry name" value="NHL repeat"/>
    <property type="match status" value="1"/>
</dbReference>
<dbReference type="InterPro" id="IPR052918">
    <property type="entry name" value="Motility_Chemotaxis_Reg"/>
</dbReference>
<evidence type="ECO:0000313" key="2">
    <source>
        <dbReference type="Proteomes" id="UP001595776"/>
    </source>
</evidence>
<dbReference type="Pfam" id="PF06739">
    <property type="entry name" value="SBBP"/>
    <property type="match status" value="2"/>
</dbReference>
<sequence length="1002" mass="105400">MAFFGGTSFGGLFGPAQQQTFRPQIVGIDTSLIALSVDAKITQRQLSLLTPEQRSAYNFSDRGDAVIPPWQLPEESKTLNQQIREVRQLTKFIDLKANDLDGVDDADKKATFALYKALNNLRVLAEYASQNSTSASSLSRLNDQFQQGLAEVRDFLSTADLQKLDLFLGDKQYKTEATTRLGKNGTESNGTLITNDPNAAITGLVGNEVFTVSITKSGVTDDIQIDLSGVTGTLSLNNIKDYINTQIEALTAIDDQGAEYIKHGTRFDVRRDGESGRYSLQIDGTITEEVQLSAAVTTPTLYVASAVSQLDDDFAVTSRITEINGLDATLTVDDTTSFAGIDYEATAVKEQVAEQKEDDLDPKIAGLRDKLLADAKADVTGTTGSDTVDATDNELSITNVNTDYQVNSDTKASRVAVDSEGGIYVVGTSEGSFGHQLNTASGEDVFLTKFDTEGNVVFSRLLGVAGDADAYGITVDSEDNVIVVGKTDSALSTSDVIDSTDAFVTKISKRGDEVFRYQLDTFGESAAYSVAVDSNNDIFVGGYTKSAISSTSGFSGGQDALVLKLSGADGSLQDSAVFGTAGNDVVKGIAVDGNDNLVVATEQSGNAVVYRLDSTNLADTSNSLDFGSLGTGGSIQSIAIDNLNNDVYIAGVTTNASLDAGGTASVVGTAAGGFEGFVSALSMNGQTNLKAESTTYLSTSGTDRINDVVVVDQVVYVAGSTAGTLSGETSRGSVDAFVARVDGKTGALQDMEQYGEGLSKSAVGGLAFTTKGNSVLETLGLPTGTIAIDQTLDVQTQTSAKVGDYFYISIDGGTKKKITLSEGDTFDDLKRKLRIAGFGKISVDVSSTAEGDKLKISTLDDGVSVDLLPGNGDRDLLERIGLEPGKLLPKNEVFGLGEDEEKDGTDPDNLGGAFGLGLKGELHIKDKATAKYVLGLFDGAISSVQRAFRSLEYNPLKALIQEGKSSTQGQVPAHLQAQLANFQTGLARLQSGASSPSLSLFV</sequence>